<reference evidence="3" key="1">
    <citation type="journal article" date="2017" name="Plant J.">
        <title>The pomegranate (Punica granatum L.) genome and the genomics of punicalagin biosynthesis.</title>
        <authorList>
            <person name="Qin G."/>
            <person name="Xu C."/>
            <person name="Ming R."/>
            <person name="Tang H."/>
            <person name="Guyot R."/>
            <person name="Kramer E.M."/>
            <person name="Hu Y."/>
            <person name="Yi X."/>
            <person name="Qi Y."/>
            <person name="Xu X."/>
            <person name="Gao Z."/>
            <person name="Pan H."/>
            <person name="Jian J."/>
            <person name="Tian Y."/>
            <person name="Yue Z."/>
            <person name="Xu Y."/>
        </authorList>
    </citation>
    <scope>NUCLEOTIDE SEQUENCE [LARGE SCALE GENOMIC DNA]</scope>
    <source>
        <strain evidence="3">cv. Dabenzi</strain>
    </source>
</reference>
<comment type="caution">
    <text evidence="2">The sequence shown here is derived from an EMBL/GenBank/DDBJ whole genome shotgun (WGS) entry which is preliminary data.</text>
</comment>
<gene>
    <name evidence="2" type="ORF">CDL15_Pgr002183</name>
</gene>
<evidence type="ECO:0000313" key="3">
    <source>
        <dbReference type="Proteomes" id="UP000197138"/>
    </source>
</evidence>
<sequence>MNHFRPTMNLHNRVYLWPHLNLQLELEMLLLRPSSLSGKPYLDDGIIVGCFGHMPDSYLVDGNDPLRSSSFQVCNDIAFRTIGYRKLQRASCTLNSEDSFHSSCLQNLHRRRNLHPLYILNAKEKNYQKKIKQQQHREERIDLSLALRRASQEKNLMISPNQFQSIPLSLRGASPEAGAVEILPHLLLQLLHLRRLLRLHLQQLLHRYPCPAVGLVFLTPAGAFAAFPAFGLLRQPPQPPPPEGASTQPGGKPVDSEHEEACHHAGAAAADGRALRGGPSRHLGGLGGGGWTGFEQGLPPVHRRQAQHQVTGHAGKEPLFSPNKKQREREIRPFLSRPFLLPKSISPNVSVLESRLYFSQELLNFPIKTLYGEENDRDREEMNFRRERALPRGRWTVAAAAAKAKAGRSGFLSGGRRKKRGRLSLAARRPESAGKQGKSDGGRVQGMMIASPN</sequence>
<evidence type="ECO:0000313" key="2">
    <source>
        <dbReference type="EMBL" id="OWM82608.1"/>
    </source>
</evidence>
<feature type="compositionally biased region" description="Basic and acidic residues" evidence="1">
    <location>
        <begin position="254"/>
        <end position="263"/>
    </location>
</feature>
<dbReference type="Proteomes" id="UP000197138">
    <property type="component" value="Unassembled WGS sequence"/>
</dbReference>
<accession>A0A218XCT1</accession>
<name>A0A218XCT1_PUNGR</name>
<feature type="region of interest" description="Disordered" evidence="1">
    <location>
        <begin position="234"/>
        <end position="326"/>
    </location>
</feature>
<protein>
    <submittedName>
        <fullName evidence="2">Uncharacterized protein</fullName>
    </submittedName>
</protein>
<dbReference type="AlphaFoldDB" id="A0A218XCT1"/>
<feature type="compositionally biased region" description="Basic and acidic residues" evidence="1">
    <location>
        <begin position="428"/>
        <end position="441"/>
    </location>
</feature>
<proteinExistence type="predicted"/>
<dbReference type="EMBL" id="MTKT01002011">
    <property type="protein sequence ID" value="OWM82608.1"/>
    <property type="molecule type" value="Genomic_DNA"/>
</dbReference>
<evidence type="ECO:0000256" key="1">
    <source>
        <dbReference type="SAM" id="MobiDB-lite"/>
    </source>
</evidence>
<feature type="region of interest" description="Disordered" evidence="1">
    <location>
        <begin position="407"/>
        <end position="453"/>
    </location>
</feature>
<organism evidence="2 3">
    <name type="scientific">Punica granatum</name>
    <name type="common">Pomegranate</name>
    <dbReference type="NCBI Taxonomy" id="22663"/>
    <lineage>
        <taxon>Eukaryota</taxon>
        <taxon>Viridiplantae</taxon>
        <taxon>Streptophyta</taxon>
        <taxon>Embryophyta</taxon>
        <taxon>Tracheophyta</taxon>
        <taxon>Spermatophyta</taxon>
        <taxon>Magnoliopsida</taxon>
        <taxon>eudicotyledons</taxon>
        <taxon>Gunneridae</taxon>
        <taxon>Pentapetalae</taxon>
        <taxon>rosids</taxon>
        <taxon>malvids</taxon>
        <taxon>Myrtales</taxon>
        <taxon>Lythraceae</taxon>
        <taxon>Punica</taxon>
    </lineage>
</organism>